<feature type="binding site" evidence="4">
    <location>
        <position position="146"/>
    </location>
    <ligand>
        <name>(3S)-3-hydroxy-3-methylglutaryl-CoA</name>
        <dbReference type="ChEBI" id="CHEBI:43074"/>
    </ligand>
</feature>
<dbReference type="SUPFAM" id="SSF53901">
    <property type="entry name" value="Thiolase-like"/>
    <property type="match status" value="2"/>
</dbReference>
<evidence type="ECO:0000256" key="2">
    <source>
        <dbReference type="ARBA" id="ARBA00022679"/>
    </source>
</evidence>
<dbReference type="Pfam" id="PF08540">
    <property type="entry name" value="HMG_CoA_synt_C"/>
    <property type="match status" value="2"/>
</dbReference>
<feature type="binding site" evidence="4">
    <location>
        <position position="279"/>
    </location>
    <ligand>
        <name>(3S)-3-hydroxy-3-methylglutaryl-CoA</name>
        <dbReference type="ChEBI" id="CHEBI:43074"/>
    </ligand>
</feature>
<keyword evidence="2" id="KW-0808">Transferase</keyword>
<dbReference type="InterPro" id="IPR011554">
    <property type="entry name" value="HMG_CoA_synthase_prok"/>
</dbReference>
<dbReference type="InterPro" id="IPR013746">
    <property type="entry name" value="HMG_CoA_synt_C_dom"/>
</dbReference>
<gene>
    <name evidence="7" type="ORF">DFR76_10618</name>
</gene>
<feature type="active site" description="Proton donor/acceptor" evidence="3">
    <location>
        <position position="236"/>
    </location>
</feature>
<evidence type="ECO:0000256" key="3">
    <source>
        <dbReference type="PIRSR" id="PIRSR611554-1"/>
    </source>
</evidence>
<dbReference type="GO" id="GO:0004421">
    <property type="term" value="F:hydroxymethylglutaryl-CoA synthase activity"/>
    <property type="evidence" value="ECO:0007669"/>
    <property type="project" value="InterPro"/>
</dbReference>
<dbReference type="PANTHER" id="PTHR43323:SF2">
    <property type="entry name" value="HYDROXYMETHYLGLUTARYL-COA SYNTHASE"/>
    <property type="match status" value="1"/>
</dbReference>
<evidence type="ECO:0000259" key="5">
    <source>
        <dbReference type="Pfam" id="PF01154"/>
    </source>
</evidence>
<proteinExistence type="inferred from homology"/>
<evidence type="ECO:0000313" key="8">
    <source>
        <dbReference type="Proteomes" id="UP000254869"/>
    </source>
</evidence>
<dbReference type="STRING" id="1210086.GCA_001613105_03349"/>
<dbReference type="PANTHER" id="PTHR43323">
    <property type="entry name" value="3-HYDROXY-3-METHYLGLUTARYL COENZYME A SYNTHASE"/>
    <property type="match status" value="1"/>
</dbReference>
<evidence type="ECO:0000313" key="7">
    <source>
        <dbReference type="EMBL" id="RDI65150.1"/>
    </source>
</evidence>
<evidence type="ECO:0000256" key="1">
    <source>
        <dbReference type="ARBA" id="ARBA00007061"/>
    </source>
</evidence>
<dbReference type="InterPro" id="IPR013528">
    <property type="entry name" value="HMG_CoA_synth_N"/>
</dbReference>
<evidence type="ECO:0000259" key="6">
    <source>
        <dbReference type="Pfam" id="PF08540"/>
    </source>
</evidence>
<dbReference type="GO" id="GO:0006084">
    <property type="term" value="P:acetyl-CoA metabolic process"/>
    <property type="evidence" value="ECO:0007669"/>
    <property type="project" value="InterPro"/>
</dbReference>
<dbReference type="Gene3D" id="3.40.47.10">
    <property type="match status" value="2"/>
</dbReference>
<accession>A0A370I3K0</accession>
<organism evidence="7 8">
    <name type="scientific">Nocardia pseudobrasiliensis</name>
    <dbReference type="NCBI Taxonomy" id="45979"/>
    <lineage>
        <taxon>Bacteria</taxon>
        <taxon>Bacillati</taxon>
        <taxon>Actinomycetota</taxon>
        <taxon>Actinomycetes</taxon>
        <taxon>Mycobacteriales</taxon>
        <taxon>Nocardiaceae</taxon>
        <taxon>Nocardia</taxon>
    </lineage>
</organism>
<comment type="similarity">
    <text evidence="1">Belongs to the thiolase-like superfamily. HMG-CoA synthase family.</text>
</comment>
<dbReference type="AlphaFoldDB" id="A0A370I3K0"/>
<feature type="domain" description="Hydroxymethylglutaryl-coenzyme A synthase C-terminal" evidence="6">
    <location>
        <begin position="176"/>
        <end position="251"/>
    </location>
</feature>
<sequence>MTVPTIGIHDIAMATGRYVMDLAELARHSGVDVNKYYIGLGQVAQTVPAFDEDIVTLAATAAQQIVARHGVDGIRTVLLATETGIDQSKSAAIYVQDLLGLPAACRAVELKQACYGGASALQLAAGIVARDPEQRVLVIASDIAKYDIDSGGEATQGAAAVAMLVSADPDIAVLEETAGLYTANIQDFWRPNYRSTPLVDGKLSIGAYLEAVEHAWKDYEARGGRGVGEFAGFCYHQPFIKMAYKAHTRLLEMKGIEPTTARVHSDLAPTTIYNRVIGNSYTASLFVGLLSLLDHSDDLDGRPVALLSYGSGSVAELFSVTLAPGYRRHLRTAENQAAISRREPISYEKYRSLRELTLPEDGSEVVLAAEGHNPFRLRGIAEHSRIYQAVHAY</sequence>
<feature type="domain" description="Hydroxymethylglutaryl-coenzyme A synthase C-terminal" evidence="6">
    <location>
        <begin position="264"/>
        <end position="323"/>
    </location>
</feature>
<dbReference type="CDD" id="cd00827">
    <property type="entry name" value="init_cond_enzymes"/>
    <property type="match status" value="1"/>
</dbReference>
<feature type="domain" description="Hydroxymethylglutaryl-coenzyme A synthase N-terminal" evidence="5">
    <location>
        <begin position="6"/>
        <end position="168"/>
    </location>
</feature>
<dbReference type="Proteomes" id="UP000254869">
    <property type="component" value="Unassembled WGS sequence"/>
</dbReference>
<protein>
    <submittedName>
        <fullName evidence="7">Hydroxymethylglutaryl-CoA synthase</fullName>
    </submittedName>
</protein>
<dbReference type="NCBIfam" id="TIGR01835">
    <property type="entry name" value="HMG-CoA-S_prok"/>
    <property type="match status" value="1"/>
</dbReference>
<feature type="active site" description="Acyl-thioester intermediate" evidence="3">
    <location>
        <position position="114"/>
    </location>
</feature>
<dbReference type="EMBL" id="QQBC01000006">
    <property type="protein sequence ID" value="RDI65150.1"/>
    <property type="molecule type" value="Genomic_DNA"/>
</dbReference>
<feature type="binding site" evidence="4">
    <location>
        <position position="245"/>
    </location>
    <ligand>
        <name>(3S)-3-hydroxy-3-methylglutaryl-CoA</name>
        <dbReference type="ChEBI" id="CHEBI:43074"/>
    </ligand>
</feature>
<feature type="active site" description="Proton donor/acceptor" evidence="3">
    <location>
        <position position="82"/>
    </location>
</feature>
<dbReference type="Pfam" id="PF01154">
    <property type="entry name" value="HMG_CoA_synt_N"/>
    <property type="match status" value="1"/>
</dbReference>
<comment type="caution">
    <text evidence="7">The sequence shown here is derived from an EMBL/GenBank/DDBJ whole genome shotgun (WGS) entry which is preliminary data.</text>
</comment>
<reference evidence="7 8" key="1">
    <citation type="submission" date="2018-07" db="EMBL/GenBank/DDBJ databases">
        <title>Genomic Encyclopedia of Type Strains, Phase IV (KMG-IV): sequencing the most valuable type-strain genomes for metagenomic binning, comparative biology and taxonomic classification.</title>
        <authorList>
            <person name="Goeker M."/>
        </authorList>
    </citation>
    <scope>NUCLEOTIDE SEQUENCE [LARGE SCALE GENOMIC DNA]</scope>
    <source>
        <strain evidence="7 8">DSM 44290</strain>
    </source>
</reference>
<evidence type="ECO:0000256" key="4">
    <source>
        <dbReference type="PIRSR" id="PIRSR611554-2"/>
    </source>
</evidence>
<keyword evidence="8" id="KW-1185">Reference proteome</keyword>
<dbReference type="InterPro" id="IPR016039">
    <property type="entry name" value="Thiolase-like"/>
</dbReference>
<name>A0A370I3K0_9NOCA</name>
<feature type="binding site" evidence="4">
    <location>
        <position position="32"/>
    </location>
    <ligand>
        <name>(3S)-3-hydroxy-3-methylglutaryl-CoA</name>
        <dbReference type="ChEBI" id="CHEBI:43074"/>
    </ligand>
</feature>
<feature type="binding site" evidence="4">
    <location>
        <position position="151"/>
    </location>
    <ligand>
        <name>substrate</name>
    </ligand>
</feature>